<feature type="compositionally biased region" description="Basic residues" evidence="1">
    <location>
        <begin position="212"/>
        <end position="224"/>
    </location>
</feature>
<sequence>MSLPSLRILTSAPTTITTTTKDTTTTTTTSRRSSIYPSDDDPLITRAASFTDLPSQSPTSTPPGLRRTFSDCAVPALSDSPTKETVAAGKDILRRTSLRAKKPERFSRPVSHFTLSSTEDLKETVNPPQQDGSEPTIPETRAPEPVARPLKTRSMSGRIVSLARKPWGSASRSPSPAPKRSKQILEEQPPTRSSDQRTDSTEHGEGDTTPTSRRRSMLYKRPRRPMVAVVSKGNSDSPDSPNSPSQSLRNRTSLERFTASLSISTPILPPMPKGAAKTVASYVNIANDSSVKTSNSIKSNDRLENTKKDELWGMFRGLEADFQKFQTKSSALKANVIRSSLLPFLSRHHLHSSCKNLRPEDLDRRINILNKWWIGMLEMLNGKHNQSISGTDRPVYLEAVVGIMSRPEWRIPYPSTHQDGDQNDSLKYASTSVSEASDGSASSGSDFLVESIHHNIRNIFVQNLVSQMVFVVERMSMRHAPASLVAFCGKACAYAFFFCPGVADQMVRLWKTPTAVFRRLLAETPKSPGEDMRAFTDELASNFPLAIRPLAFHSHAPLLRYMRTKPEPPLNTTNIPWRGPWIARWCGRDTDLFFVFLKYIHILYAEYTPTVTAKERRIFAPGLLMVHAQLVVAIEDTIFKQSVQQPETNHIAAAVTFDDLMESPDVSAASHSLMSGRNSQRPMAENRLIILLRDFLSDASSEPNRARLFYAESFCGLLKIAAQRISLFDHRACFLLCDFLEEIIPIVARYSQSIETQFFDWAFWLDVCRQMMQSHNSLTEVRALSFLYIIWPTWTAANDRKAGLCLGFLLHEPVFYHYFYHWSPMVRAYFHRLLCWRVGRFQEDPSSLDSLIYETLSDRLLRVWEYYIGFQSKAAEGLTAPLSSAPCTPAPGRRIIIIRCENQLSPVNLFVSFDRVIPPARSDQISPLRRPSPSTLAGPDTQLPKRRWGLLRSMFSSSSKQNEASGSSSSDDPDGTSEDSPTSPQSQCVEEHEKAPKPPVEEPVPPKITHQPYFFKFSLEWMDRPCFPAKNKRLFRPCLPVASQLHVQQCRSRSPTASVDFETASETVSTDDTSEQSTTRSDKQSHIASSHQSPVTTQSSPVTELASVSKQEYVVASKYAGRALAEWAYIVSECDSFFARRRDEGVPSDRAVETPSLGVESFRK</sequence>
<evidence type="ECO:0000256" key="1">
    <source>
        <dbReference type="SAM" id="MobiDB-lite"/>
    </source>
</evidence>
<feature type="region of interest" description="Disordered" evidence="1">
    <location>
        <begin position="956"/>
        <end position="1007"/>
    </location>
</feature>
<evidence type="ECO:0000313" key="3">
    <source>
        <dbReference type="Proteomes" id="UP000631181"/>
    </source>
</evidence>
<organism evidence="2 3">
    <name type="scientific">Penicillium ucsense</name>
    <dbReference type="NCBI Taxonomy" id="2839758"/>
    <lineage>
        <taxon>Eukaryota</taxon>
        <taxon>Fungi</taxon>
        <taxon>Dikarya</taxon>
        <taxon>Ascomycota</taxon>
        <taxon>Pezizomycotina</taxon>
        <taxon>Eurotiomycetes</taxon>
        <taxon>Eurotiomycetidae</taxon>
        <taxon>Eurotiales</taxon>
        <taxon>Aspergillaceae</taxon>
        <taxon>Penicillium</taxon>
    </lineage>
</organism>
<dbReference type="InterPro" id="IPR013887">
    <property type="entry name" value="UPF0592"/>
</dbReference>
<dbReference type="PANTHER" id="PTHR37988:SF1">
    <property type="entry name" value="UPF0592 MEMBRANE PROTEIN C7D4.03C"/>
    <property type="match status" value="1"/>
</dbReference>
<feature type="region of interest" description="Disordered" evidence="1">
    <location>
        <begin position="1142"/>
        <end position="1164"/>
    </location>
</feature>
<feature type="region of interest" description="Disordered" evidence="1">
    <location>
        <begin position="1"/>
        <end position="69"/>
    </location>
</feature>
<feature type="compositionally biased region" description="Basic and acidic residues" evidence="1">
    <location>
        <begin position="1142"/>
        <end position="1152"/>
    </location>
</feature>
<name>A0A8J8W244_9EURO</name>
<feature type="region of interest" description="Disordered" evidence="1">
    <location>
        <begin position="922"/>
        <end position="943"/>
    </location>
</feature>
<dbReference type="AlphaFoldDB" id="A0A8J8W244"/>
<dbReference type="OrthoDB" id="296767at2759"/>
<dbReference type="EMBL" id="WIWV01000071">
    <property type="protein sequence ID" value="KAF7714939.1"/>
    <property type="molecule type" value="Genomic_DNA"/>
</dbReference>
<comment type="caution">
    <text evidence="2">The sequence shown here is derived from an EMBL/GenBank/DDBJ whole genome shotgun (WGS) entry which is preliminary data.</text>
</comment>
<keyword evidence="3" id="KW-1185">Reference proteome</keyword>
<accession>A0A8J8W244</accession>
<feature type="compositionally biased region" description="Low complexity" evidence="1">
    <location>
        <begin position="14"/>
        <end position="29"/>
    </location>
</feature>
<feature type="region of interest" description="Disordered" evidence="1">
    <location>
        <begin position="96"/>
        <end position="250"/>
    </location>
</feature>
<feature type="compositionally biased region" description="Basic and acidic residues" evidence="1">
    <location>
        <begin position="194"/>
        <end position="206"/>
    </location>
</feature>
<feature type="region of interest" description="Disordered" evidence="1">
    <location>
        <begin position="1052"/>
        <end position="1102"/>
    </location>
</feature>
<dbReference type="PANTHER" id="PTHR37988">
    <property type="entry name" value="UPF0592 MEMBRANE PROTEIN C7D4.03C"/>
    <property type="match status" value="1"/>
</dbReference>
<feature type="compositionally biased region" description="Basic and acidic residues" evidence="1">
    <location>
        <begin position="989"/>
        <end position="1000"/>
    </location>
</feature>
<evidence type="ECO:0008006" key="4">
    <source>
        <dbReference type="Google" id="ProtNLM"/>
    </source>
</evidence>
<dbReference type="Pfam" id="PF08578">
    <property type="entry name" value="DUF1765"/>
    <property type="match status" value="1"/>
</dbReference>
<evidence type="ECO:0000313" key="2">
    <source>
        <dbReference type="EMBL" id="KAF7714939.1"/>
    </source>
</evidence>
<proteinExistence type="predicted"/>
<protein>
    <recommendedName>
        <fullName evidence="4">DUF1765-domain-containing protein</fullName>
    </recommendedName>
</protein>
<feature type="compositionally biased region" description="Low complexity" evidence="1">
    <location>
        <begin position="234"/>
        <end position="245"/>
    </location>
</feature>
<feature type="compositionally biased region" description="Polar residues" evidence="1">
    <location>
        <begin position="1064"/>
        <end position="1079"/>
    </location>
</feature>
<reference evidence="2" key="1">
    <citation type="journal article" date="2020" name="Front. Microbiol.">
        <title>Gene regulatory networks of Penicillium echinulatum 2HH and Penicillium oxalicum 114-2 inferred by a computational biology approach.</title>
        <authorList>
            <person name="Lenz A.R."/>
            <person name="Galan-Vasquez E."/>
            <person name="Balbinot E."/>
            <person name="De Abreu F.P."/>
            <person name="De Oliveira N.S."/>
            <person name="Da Rosa L.O."/>
            <person name="De Avila E Silva S."/>
            <person name="Camassola M."/>
            <person name="Dillon A.J.P."/>
            <person name="Perez-Rueda E."/>
        </authorList>
    </citation>
    <scope>NUCLEOTIDE SEQUENCE</scope>
    <source>
        <strain evidence="2">S1M29</strain>
    </source>
</reference>
<dbReference type="Proteomes" id="UP000631181">
    <property type="component" value="Unassembled WGS sequence"/>
</dbReference>
<feature type="compositionally biased region" description="Polar residues" evidence="1">
    <location>
        <begin position="1086"/>
        <end position="1102"/>
    </location>
</feature>
<gene>
    <name evidence="2" type="ORF">PECM_007669</name>
</gene>